<evidence type="ECO:0000256" key="6">
    <source>
        <dbReference type="ARBA" id="ARBA00023033"/>
    </source>
</evidence>
<evidence type="ECO:0000256" key="5">
    <source>
        <dbReference type="ARBA" id="ARBA00023004"/>
    </source>
</evidence>
<dbReference type="PRINTS" id="PR00359">
    <property type="entry name" value="BP450"/>
</dbReference>
<keyword evidence="3" id="KW-0479">Metal-binding</keyword>
<gene>
    <name evidence="7" type="ORF">F0U47_12725</name>
</gene>
<dbReference type="FunFam" id="1.10.630.10:FF:000018">
    <property type="entry name" value="Cytochrome P450 monooxygenase"/>
    <property type="match status" value="1"/>
</dbReference>
<dbReference type="GO" id="GO:0006707">
    <property type="term" value="P:cholesterol catabolic process"/>
    <property type="evidence" value="ECO:0007669"/>
    <property type="project" value="TreeGrafter"/>
</dbReference>
<organism evidence="7 8">
    <name type="scientific">Nocardioides antri</name>
    <dbReference type="NCBI Taxonomy" id="2607659"/>
    <lineage>
        <taxon>Bacteria</taxon>
        <taxon>Bacillati</taxon>
        <taxon>Actinomycetota</taxon>
        <taxon>Actinomycetes</taxon>
        <taxon>Propionibacteriales</taxon>
        <taxon>Nocardioidaceae</taxon>
        <taxon>Nocardioides</taxon>
    </lineage>
</organism>
<comment type="similarity">
    <text evidence="1">Belongs to the cytochrome P450 family.</text>
</comment>
<keyword evidence="6" id="KW-0503">Monooxygenase</keyword>
<dbReference type="Proteomes" id="UP000324351">
    <property type="component" value="Unassembled WGS sequence"/>
</dbReference>
<dbReference type="InterPro" id="IPR001128">
    <property type="entry name" value="Cyt_P450"/>
</dbReference>
<dbReference type="GO" id="GO:0008395">
    <property type="term" value="F:steroid hydroxylase activity"/>
    <property type="evidence" value="ECO:0007669"/>
    <property type="project" value="TreeGrafter"/>
</dbReference>
<evidence type="ECO:0000313" key="8">
    <source>
        <dbReference type="Proteomes" id="UP000324351"/>
    </source>
</evidence>
<dbReference type="GO" id="GO:0036199">
    <property type="term" value="F:cholest-4-en-3-one 26-monooxygenase activity"/>
    <property type="evidence" value="ECO:0007669"/>
    <property type="project" value="TreeGrafter"/>
</dbReference>
<keyword evidence="8" id="KW-1185">Reference proteome</keyword>
<name>A0A5B1M2G9_9ACTN</name>
<proteinExistence type="inferred from homology"/>
<dbReference type="PANTHER" id="PTHR46696">
    <property type="entry name" value="P450, PUTATIVE (EUROFUNG)-RELATED"/>
    <property type="match status" value="1"/>
</dbReference>
<keyword evidence="5" id="KW-0408">Iron</keyword>
<keyword evidence="2" id="KW-0349">Heme</keyword>
<evidence type="ECO:0000313" key="7">
    <source>
        <dbReference type="EMBL" id="KAA1426816.1"/>
    </source>
</evidence>
<keyword evidence="4" id="KW-0560">Oxidoreductase</keyword>
<protein>
    <submittedName>
        <fullName evidence="7">Cytochrome P450</fullName>
    </submittedName>
</protein>
<dbReference type="CDD" id="cd20625">
    <property type="entry name" value="CYP164-like"/>
    <property type="match status" value="1"/>
</dbReference>
<evidence type="ECO:0000256" key="2">
    <source>
        <dbReference type="ARBA" id="ARBA00022617"/>
    </source>
</evidence>
<dbReference type="EMBL" id="VUJW01000006">
    <property type="protein sequence ID" value="KAA1426816.1"/>
    <property type="molecule type" value="Genomic_DNA"/>
</dbReference>
<evidence type="ECO:0000256" key="1">
    <source>
        <dbReference type="ARBA" id="ARBA00010617"/>
    </source>
</evidence>
<sequence>MPRRRVDTVPSPSTLLSTPQSFVAWSIAHGLQRRFLHRAAAKGDVMAGLATDSALYDDPYPSYEQLRAQGRVVRNGLVAGTVDHAVANAILRSDDFGTGAGQGELPAPLRRLHQLVRDTDTLSPVDPPSMLVVDPPVHTHYRRLVSRAFTARKVGRMADRVDSVATRLLDDLGREPTFDLVGRYAAQLPVAVIADILGVPEHERGPLLEWGNLAATTLDPGLSWGQYRAAEVALRQMHAWFDHHLDRLRRDPGSDLLSQVVQDPEAADLSRDELHAIGLLVLGAGFETTVNLIGNAVALLDAHPDQRRWLQDNPDGWGNAVEEVLRHDAPVQLTMRAASCDTEVGGERIAEGEAVLVYLGGANRDPAVFDDPATFDVRRTNAAEHVASSAGVHFCLGASLARLEATVALRTLFDRYPDLRVVGRPERRTTRVLRGWEYLPVSTVADASSVPRPDLRSVG</sequence>
<reference evidence="7 8" key="2">
    <citation type="submission" date="2019-09" db="EMBL/GenBank/DDBJ databases">
        <authorList>
            <person name="Jin C."/>
        </authorList>
    </citation>
    <scope>NUCLEOTIDE SEQUENCE [LARGE SCALE GENOMIC DNA]</scope>
    <source>
        <strain evidence="7 8">BN140041</strain>
    </source>
</reference>
<dbReference type="InterPro" id="IPR036396">
    <property type="entry name" value="Cyt_P450_sf"/>
</dbReference>
<dbReference type="GO" id="GO:0005506">
    <property type="term" value="F:iron ion binding"/>
    <property type="evidence" value="ECO:0007669"/>
    <property type="project" value="InterPro"/>
</dbReference>
<evidence type="ECO:0000256" key="4">
    <source>
        <dbReference type="ARBA" id="ARBA00023002"/>
    </source>
</evidence>
<dbReference type="Gene3D" id="1.10.630.10">
    <property type="entry name" value="Cytochrome P450"/>
    <property type="match status" value="1"/>
</dbReference>
<dbReference type="AlphaFoldDB" id="A0A5B1M2G9"/>
<dbReference type="SUPFAM" id="SSF48264">
    <property type="entry name" value="Cytochrome P450"/>
    <property type="match status" value="1"/>
</dbReference>
<dbReference type="Pfam" id="PF00067">
    <property type="entry name" value="p450"/>
    <property type="match status" value="1"/>
</dbReference>
<accession>A0A5B1M2G9</accession>
<evidence type="ECO:0000256" key="3">
    <source>
        <dbReference type="ARBA" id="ARBA00022723"/>
    </source>
</evidence>
<dbReference type="InterPro" id="IPR002397">
    <property type="entry name" value="Cyt_P450_B"/>
</dbReference>
<dbReference type="GO" id="GO:0020037">
    <property type="term" value="F:heme binding"/>
    <property type="evidence" value="ECO:0007669"/>
    <property type="project" value="InterPro"/>
</dbReference>
<reference evidence="7 8" key="1">
    <citation type="submission" date="2019-09" db="EMBL/GenBank/DDBJ databases">
        <title>Nocardioides panacisoli sp. nov., isolated from the soil of a ginseng field.</title>
        <authorList>
            <person name="Cho C."/>
        </authorList>
    </citation>
    <scope>NUCLEOTIDE SEQUENCE [LARGE SCALE GENOMIC DNA]</scope>
    <source>
        <strain evidence="7 8">BN140041</strain>
    </source>
</reference>
<comment type="caution">
    <text evidence="7">The sequence shown here is derived from an EMBL/GenBank/DDBJ whole genome shotgun (WGS) entry which is preliminary data.</text>
</comment>
<dbReference type="PANTHER" id="PTHR46696:SF4">
    <property type="entry name" value="BIOTIN BIOSYNTHESIS CYTOCHROME P450"/>
    <property type="match status" value="1"/>
</dbReference>